<keyword evidence="1" id="KW-0805">Transcription regulation</keyword>
<dbReference type="Gene3D" id="1.10.357.10">
    <property type="entry name" value="Tetracycline Repressor, domain 2"/>
    <property type="match status" value="1"/>
</dbReference>
<comment type="caution">
    <text evidence="7">The sequence shown here is derived from an EMBL/GenBank/DDBJ whole genome shotgun (WGS) entry which is preliminary data.</text>
</comment>
<dbReference type="InterPro" id="IPR009057">
    <property type="entry name" value="Homeodomain-like_sf"/>
</dbReference>
<dbReference type="GO" id="GO:0003700">
    <property type="term" value="F:DNA-binding transcription factor activity"/>
    <property type="evidence" value="ECO:0007669"/>
    <property type="project" value="TreeGrafter"/>
</dbReference>
<proteinExistence type="predicted"/>
<evidence type="ECO:0000313" key="8">
    <source>
        <dbReference type="Proteomes" id="UP000308705"/>
    </source>
</evidence>
<feature type="domain" description="HTH tetR-type" evidence="6">
    <location>
        <begin position="48"/>
        <end position="108"/>
    </location>
</feature>
<dbReference type="Pfam" id="PF00440">
    <property type="entry name" value="TetR_N"/>
    <property type="match status" value="1"/>
</dbReference>
<feature type="DNA-binding region" description="H-T-H motif" evidence="4">
    <location>
        <begin position="71"/>
        <end position="90"/>
    </location>
</feature>
<dbReference type="OrthoDB" id="3358037at2"/>
<dbReference type="SUPFAM" id="SSF48498">
    <property type="entry name" value="Tetracyclin repressor-like, C-terminal domain"/>
    <property type="match status" value="1"/>
</dbReference>
<evidence type="ECO:0000313" key="7">
    <source>
        <dbReference type="EMBL" id="TKK91436.1"/>
    </source>
</evidence>
<dbReference type="InterPro" id="IPR001647">
    <property type="entry name" value="HTH_TetR"/>
</dbReference>
<dbReference type="InterPro" id="IPR036271">
    <property type="entry name" value="Tet_transcr_reg_TetR-rel_C_sf"/>
</dbReference>
<evidence type="ECO:0000256" key="2">
    <source>
        <dbReference type="ARBA" id="ARBA00023125"/>
    </source>
</evidence>
<evidence type="ECO:0000256" key="4">
    <source>
        <dbReference type="PROSITE-ProRule" id="PRU00335"/>
    </source>
</evidence>
<keyword evidence="3" id="KW-0804">Transcription</keyword>
<evidence type="ECO:0000259" key="6">
    <source>
        <dbReference type="PROSITE" id="PS50977"/>
    </source>
</evidence>
<organism evidence="7 8">
    <name type="scientific">Herbidospora galbida</name>
    <dbReference type="NCBI Taxonomy" id="2575442"/>
    <lineage>
        <taxon>Bacteria</taxon>
        <taxon>Bacillati</taxon>
        <taxon>Actinomycetota</taxon>
        <taxon>Actinomycetes</taxon>
        <taxon>Streptosporangiales</taxon>
        <taxon>Streptosporangiaceae</taxon>
        <taxon>Herbidospora</taxon>
    </lineage>
</organism>
<dbReference type="SUPFAM" id="SSF46689">
    <property type="entry name" value="Homeodomain-like"/>
    <property type="match status" value="1"/>
</dbReference>
<evidence type="ECO:0000256" key="3">
    <source>
        <dbReference type="ARBA" id="ARBA00023163"/>
    </source>
</evidence>
<reference evidence="7 8" key="1">
    <citation type="submission" date="2019-04" db="EMBL/GenBank/DDBJ databases">
        <title>Herbidospora sp. NEAU-GS14.nov., a novel actinomycete isolated from soil.</title>
        <authorList>
            <person name="Han L."/>
        </authorList>
    </citation>
    <scope>NUCLEOTIDE SEQUENCE [LARGE SCALE GENOMIC DNA]</scope>
    <source>
        <strain evidence="7 8">NEAU-GS14</strain>
    </source>
</reference>
<dbReference type="GO" id="GO:0000976">
    <property type="term" value="F:transcription cis-regulatory region binding"/>
    <property type="evidence" value="ECO:0007669"/>
    <property type="project" value="TreeGrafter"/>
</dbReference>
<sequence>MSWPLSGSGPRRRRLGRSQRLSPQVEALQHDYSCGVVTRTSSGGHRQFLTRRIVVAAGRRVAESEGVGGLTIRRVAAELGAAPMAIYRHVKDKHELTMALLEDVAEGLPALPTEGGTPQERIVAAFAAVDAYLAQHVWVVEILRQGELFAPRAASLFVWTLDQFAELGMDDRQATDAYAQLWWYVLGHLCYLPGVAPERRAAREGLLSSSVDDPERVRRAVRPFDHQTAFLSGLGTLVGALATR</sequence>
<dbReference type="EMBL" id="SZQA01000001">
    <property type="protein sequence ID" value="TKK91436.1"/>
    <property type="molecule type" value="Genomic_DNA"/>
</dbReference>
<feature type="region of interest" description="Disordered" evidence="5">
    <location>
        <begin position="1"/>
        <end position="22"/>
    </location>
</feature>
<gene>
    <name evidence="7" type="ORF">FDA94_01215</name>
</gene>
<dbReference type="AlphaFoldDB" id="A0A4U3MST4"/>
<dbReference type="PANTHER" id="PTHR30055:SF151">
    <property type="entry name" value="TRANSCRIPTIONAL REGULATORY PROTEIN"/>
    <property type="match status" value="1"/>
</dbReference>
<evidence type="ECO:0000256" key="5">
    <source>
        <dbReference type="SAM" id="MobiDB-lite"/>
    </source>
</evidence>
<dbReference type="InterPro" id="IPR050109">
    <property type="entry name" value="HTH-type_TetR-like_transc_reg"/>
</dbReference>
<dbReference type="Proteomes" id="UP000308705">
    <property type="component" value="Unassembled WGS sequence"/>
</dbReference>
<keyword evidence="8" id="KW-1185">Reference proteome</keyword>
<keyword evidence="2 4" id="KW-0238">DNA-binding</keyword>
<dbReference type="PANTHER" id="PTHR30055">
    <property type="entry name" value="HTH-TYPE TRANSCRIPTIONAL REGULATOR RUTR"/>
    <property type="match status" value="1"/>
</dbReference>
<evidence type="ECO:0000256" key="1">
    <source>
        <dbReference type="ARBA" id="ARBA00023015"/>
    </source>
</evidence>
<dbReference type="PROSITE" id="PS50977">
    <property type="entry name" value="HTH_TETR_2"/>
    <property type="match status" value="1"/>
</dbReference>
<name>A0A4U3MST4_9ACTN</name>
<protein>
    <submittedName>
        <fullName evidence="7">TetR/AcrR family transcriptional regulator</fullName>
    </submittedName>
</protein>
<accession>A0A4U3MST4</accession>